<organism evidence="2 3">
    <name type="scientific">Fusarium proliferatum (strain ET1)</name>
    <name type="common">Orchid endophyte fungus</name>
    <dbReference type="NCBI Taxonomy" id="1227346"/>
    <lineage>
        <taxon>Eukaryota</taxon>
        <taxon>Fungi</taxon>
        <taxon>Dikarya</taxon>
        <taxon>Ascomycota</taxon>
        <taxon>Pezizomycotina</taxon>
        <taxon>Sordariomycetes</taxon>
        <taxon>Hypocreomycetidae</taxon>
        <taxon>Hypocreales</taxon>
        <taxon>Nectriaceae</taxon>
        <taxon>Fusarium</taxon>
        <taxon>Fusarium fujikuroi species complex</taxon>
    </lineage>
</organism>
<dbReference type="Proteomes" id="UP000183971">
    <property type="component" value="Unassembled WGS sequence"/>
</dbReference>
<keyword evidence="1" id="KW-0812">Transmembrane</keyword>
<feature type="transmembrane region" description="Helical" evidence="1">
    <location>
        <begin position="29"/>
        <end position="46"/>
    </location>
</feature>
<evidence type="ECO:0000313" key="3">
    <source>
        <dbReference type="Proteomes" id="UP000183971"/>
    </source>
</evidence>
<evidence type="ECO:0000313" key="2">
    <source>
        <dbReference type="EMBL" id="CZR49664.1"/>
    </source>
</evidence>
<keyword evidence="3" id="KW-1185">Reference proteome</keyword>
<reference evidence="3" key="1">
    <citation type="journal article" date="2016" name="Genome Biol. Evol.">
        <title>Comparative 'omics' of the Fusarium fujikuroi species complex highlights differences in genetic potential and metabolite synthesis.</title>
        <authorList>
            <person name="Niehaus E.-M."/>
            <person name="Muensterkoetter M."/>
            <person name="Proctor R.H."/>
            <person name="Brown D.W."/>
            <person name="Sharon A."/>
            <person name="Idan Y."/>
            <person name="Oren-Young L."/>
            <person name="Sieber C.M."/>
            <person name="Novak O."/>
            <person name="Pencik A."/>
            <person name="Tarkowska D."/>
            <person name="Hromadova K."/>
            <person name="Freeman S."/>
            <person name="Maymon M."/>
            <person name="Elazar M."/>
            <person name="Youssef S.A."/>
            <person name="El-Shabrawy E.S.M."/>
            <person name="Shalaby A.B.A."/>
            <person name="Houterman P."/>
            <person name="Brock N.L."/>
            <person name="Burkhardt I."/>
            <person name="Tsavkelova E.A."/>
            <person name="Dickschat J.S."/>
            <person name="Galuszka P."/>
            <person name="Gueldener U."/>
            <person name="Tudzynski B."/>
        </authorList>
    </citation>
    <scope>NUCLEOTIDE SEQUENCE [LARGE SCALE GENOMIC DNA]</scope>
    <source>
        <strain evidence="3">ET1</strain>
    </source>
</reference>
<dbReference type="AlphaFoldDB" id="A0A1L7WAL4"/>
<keyword evidence="1" id="KW-0472">Membrane</keyword>
<sequence>MLLNDFKYTGYLLAFALITYAIEYTCRKLLFFFRLALVFASFAVMTKQRPATQQIKRWLETAGVEEIPRMAIFKDIQKAATTGLQAVTMLFERGGAQDTSIKRD</sequence>
<accession>A0A1L7WAL4</accession>
<evidence type="ECO:0000256" key="1">
    <source>
        <dbReference type="SAM" id="Phobius"/>
    </source>
</evidence>
<dbReference type="GeneID" id="42059714"/>
<dbReference type="VEuPathDB" id="FungiDB:FPRO_14857"/>
<comment type="caution">
    <text evidence="2">The sequence shown here is derived from an EMBL/GenBank/DDBJ whole genome shotgun (WGS) entry which is preliminary data.</text>
</comment>
<feature type="transmembrane region" description="Helical" evidence="1">
    <location>
        <begin position="6"/>
        <end position="22"/>
    </location>
</feature>
<keyword evidence="1" id="KW-1133">Transmembrane helix</keyword>
<proteinExistence type="predicted"/>
<dbReference type="EMBL" id="FJOF01000018">
    <property type="protein sequence ID" value="CZR49664.1"/>
    <property type="molecule type" value="Genomic_DNA"/>
</dbReference>
<dbReference type="RefSeq" id="XP_031090163.1">
    <property type="nucleotide sequence ID" value="XM_031224955.1"/>
</dbReference>
<name>A0A1L7WAL4_FUSPR</name>
<gene>
    <name evidence="2" type="ORF">FPRO_14857</name>
</gene>
<protein>
    <submittedName>
        <fullName evidence="2">Uncharacterized protein</fullName>
    </submittedName>
</protein>